<dbReference type="GO" id="GO:0000160">
    <property type="term" value="P:phosphorelay signal transduction system"/>
    <property type="evidence" value="ECO:0007669"/>
    <property type="project" value="InterPro"/>
</dbReference>
<evidence type="ECO:0000259" key="5">
    <source>
        <dbReference type="PROSITE" id="PS50043"/>
    </source>
</evidence>
<dbReference type="PROSITE" id="PS50043">
    <property type="entry name" value="HTH_LUXR_2"/>
    <property type="match status" value="1"/>
</dbReference>
<reference evidence="7 8" key="1">
    <citation type="submission" date="2020-04" db="EMBL/GenBank/DDBJ databases">
        <title>Molecular characterization of pseudomonads from Agaricus bisporus reveal novel blotch 2 pathogens in Western Europe.</title>
        <authorList>
            <person name="Taparia T."/>
            <person name="Krijger M."/>
            <person name="Haynes E."/>
            <person name="Elpinstone J.G."/>
            <person name="Noble R."/>
            <person name="Van Der Wolf J."/>
        </authorList>
    </citation>
    <scope>NUCLEOTIDE SEQUENCE [LARGE SCALE GENOMIC DNA]</scope>
    <source>
        <strain evidence="7 8">G9001</strain>
    </source>
</reference>
<evidence type="ECO:0000256" key="2">
    <source>
        <dbReference type="ARBA" id="ARBA00023125"/>
    </source>
</evidence>
<dbReference type="SMART" id="SM00448">
    <property type="entry name" value="REC"/>
    <property type="match status" value="1"/>
</dbReference>
<protein>
    <submittedName>
        <fullName evidence="7">Response regulator transcription factor</fullName>
    </submittedName>
</protein>
<evidence type="ECO:0000313" key="8">
    <source>
        <dbReference type="Proteomes" id="UP000522864"/>
    </source>
</evidence>
<dbReference type="GO" id="GO:0003677">
    <property type="term" value="F:DNA binding"/>
    <property type="evidence" value="ECO:0007669"/>
    <property type="project" value="UniProtKB-KW"/>
</dbReference>
<keyword evidence="1" id="KW-0805">Transcription regulation</keyword>
<dbReference type="PRINTS" id="PR00038">
    <property type="entry name" value="HTHLUXR"/>
</dbReference>
<dbReference type="InterPro" id="IPR036388">
    <property type="entry name" value="WH-like_DNA-bd_sf"/>
</dbReference>
<dbReference type="InterPro" id="IPR001789">
    <property type="entry name" value="Sig_transdc_resp-reg_receiver"/>
</dbReference>
<dbReference type="EMBL" id="JACAQA010000003">
    <property type="protein sequence ID" value="NWB83815.1"/>
    <property type="molecule type" value="Genomic_DNA"/>
</dbReference>
<proteinExistence type="predicted"/>
<dbReference type="PANTHER" id="PTHR44688:SF16">
    <property type="entry name" value="DNA-BINDING TRANSCRIPTIONAL ACTIVATOR DEVR_DOSR"/>
    <property type="match status" value="1"/>
</dbReference>
<evidence type="ECO:0000259" key="6">
    <source>
        <dbReference type="PROSITE" id="PS50110"/>
    </source>
</evidence>
<dbReference type="Pfam" id="PF00072">
    <property type="entry name" value="Response_reg"/>
    <property type="match status" value="1"/>
</dbReference>
<dbReference type="Gene3D" id="3.40.50.2300">
    <property type="match status" value="1"/>
</dbReference>
<dbReference type="InterPro" id="IPR011006">
    <property type="entry name" value="CheY-like_superfamily"/>
</dbReference>
<evidence type="ECO:0000313" key="7">
    <source>
        <dbReference type="EMBL" id="NWB83815.1"/>
    </source>
</evidence>
<keyword evidence="2" id="KW-0238">DNA-binding</keyword>
<feature type="domain" description="Response regulatory" evidence="6">
    <location>
        <begin position="1"/>
        <end position="111"/>
    </location>
</feature>
<comment type="caution">
    <text evidence="7">The sequence shown here is derived from an EMBL/GenBank/DDBJ whole genome shotgun (WGS) entry which is preliminary data.</text>
</comment>
<dbReference type="SUPFAM" id="SSF52172">
    <property type="entry name" value="CheY-like"/>
    <property type="match status" value="1"/>
</dbReference>
<dbReference type="GO" id="GO:0006355">
    <property type="term" value="P:regulation of DNA-templated transcription"/>
    <property type="evidence" value="ECO:0007669"/>
    <property type="project" value="InterPro"/>
</dbReference>
<dbReference type="Proteomes" id="UP000522864">
    <property type="component" value="Unassembled WGS sequence"/>
</dbReference>
<dbReference type="InterPro" id="IPR000792">
    <property type="entry name" value="Tscrpt_reg_LuxR_C"/>
</dbReference>
<evidence type="ECO:0000256" key="1">
    <source>
        <dbReference type="ARBA" id="ARBA00023015"/>
    </source>
</evidence>
<keyword evidence="3" id="KW-0804">Transcription</keyword>
<organism evidence="7 8">
    <name type="scientific">Pseudomonas gingeri</name>
    <dbReference type="NCBI Taxonomy" id="117681"/>
    <lineage>
        <taxon>Bacteria</taxon>
        <taxon>Pseudomonadati</taxon>
        <taxon>Pseudomonadota</taxon>
        <taxon>Gammaproteobacteria</taxon>
        <taxon>Pseudomonadales</taxon>
        <taxon>Pseudomonadaceae</taxon>
        <taxon>Pseudomonas</taxon>
    </lineage>
</organism>
<dbReference type="SUPFAM" id="SSF46894">
    <property type="entry name" value="C-terminal effector domain of the bipartite response regulators"/>
    <property type="match status" value="1"/>
</dbReference>
<name>A0A7Y7WMD4_9PSED</name>
<accession>A0A7Y7WMD4</accession>
<dbReference type="AlphaFoldDB" id="A0A7Y7WMD4"/>
<dbReference type="CDD" id="cd06170">
    <property type="entry name" value="LuxR_C_like"/>
    <property type="match status" value="1"/>
</dbReference>
<dbReference type="PROSITE" id="PS50110">
    <property type="entry name" value="RESPONSE_REGULATORY"/>
    <property type="match status" value="1"/>
</dbReference>
<dbReference type="Gene3D" id="1.10.10.10">
    <property type="entry name" value="Winged helix-like DNA-binding domain superfamily/Winged helix DNA-binding domain"/>
    <property type="match status" value="1"/>
</dbReference>
<sequence length="196" mass="21565">MDADLVLRRSLRAELEAHGYAVQDYCNCERFLEGYAGEQEACLIVDTHLPGISGLEVLSRLRAEGDELPIIMTSSNSRVATVVEAMKIGVCDFLEKPFRYQDILTSLNTALVIHRKTAGAKARRQSALEHIATLTTRQRQIMALVLAGQPSKNIAVDLGISQRTVEKHRASIMDRTEAKSIPELARIALAAGEPIL</sequence>
<dbReference type="SMART" id="SM00421">
    <property type="entry name" value="HTH_LUXR"/>
    <property type="match status" value="1"/>
</dbReference>
<feature type="domain" description="HTH luxR-type" evidence="5">
    <location>
        <begin position="127"/>
        <end position="192"/>
    </location>
</feature>
<gene>
    <name evidence="7" type="ORF">HX830_02875</name>
</gene>
<dbReference type="InterPro" id="IPR016032">
    <property type="entry name" value="Sig_transdc_resp-reg_C-effctor"/>
</dbReference>
<dbReference type="RefSeq" id="WP_177098919.1">
    <property type="nucleotide sequence ID" value="NZ_JACAQA010000003.1"/>
</dbReference>
<evidence type="ECO:0000256" key="3">
    <source>
        <dbReference type="ARBA" id="ARBA00023163"/>
    </source>
</evidence>
<dbReference type="PANTHER" id="PTHR44688">
    <property type="entry name" value="DNA-BINDING TRANSCRIPTIONAL ACTIVATOR DEVR_DOSR"/>
    <property type="match status" value="1"/>
</dbReference>
<dbReference type="PROSITE" id="PS00622">
    <property type="entry name" value="HTH_LUXR_1"/>
    <property type="match status" value="1"/>
</dbReference>
<dbReference type="Pfam" id="PF00196">
    <property type="entry name" value="GerE"/>
    <property type="match status" value="1"/>
</dbReference>
<keyword evidence="4" id="KW-0597">Phosphoprotein</keyword>
<evidence type="ECO:0000256" key="4">
    <source>
        <dbReference type="PROSITE-ProRule" id="PRU00169"/>
    </source>
</evidence>
<feature type="modified residue" description="4-aspartylphosphate" evidence="4">
    <location>
        <position position="46"/>
    </location>
</feature>